<dbReference type="HOGENOM" id="CLU_024804_0_0_1"/>
<keyword evidence="1" id="KW-0175">Coiled coil</keyword>
<name>A0A0C9XJ72_9AGAR</name>
<dbReference type="STRING" id="1095629.A0A0C9XJ72"/>
<dbReference type="Proteomes" id="UP000054477">
    <property type="component" value="Unassembled WGS sequence"/>
</dbReference>
<accession>A0A0C9XJ72</accession>
<dbReference type="SUPFAM" id="SSF50494">
    <property type="entry name" value="Trypsin-like serine proteases"/>
    <property type="match status" value="1"/>
</dbReference>
<dbReference type="InterPro" id="IPR009003">
    <property type="entry name" value="Peptidase_S1_PA"/>
</dbReference>
<protein>
    <submittedName>
        <fullName evidence="2">Uncharacterized protein</fullName>
    </submittedName>
</protein>
<dbReference type="AlphaFoldDB" id="A0A0C9XJ72"/>
<dbReference type="OrthoDB" id="5424209at2759"/>
<keyword evidence="3" id="KW-1185">Reference proteome</keyword>
<reference evidence="2 3" key="1">
    <citation type="submission" date="2014-04" db="EMBL/GenBank/DDBJ databases">
        <authorList>
            <consortium name="DOE Joint Genome Institute"/>
            <person name="Kuo A."/>
            <person name="Kohler A."/>
            <person name="Nagy L.G."/>
            <person name="Floudas D."/>
            <person name="Copeland A."/>
            <person name="Barry K.W."/>
            <person name="Cichocki N."/>
            <person name="Veneault-Fourrey C."/>
            <person name="LaButti K."/>
            <person name="Lindquist E.A."/>
            <person name="Lipzen A."/>
            <person name="Lundell T."/>
            <person name="Morin E."/>
            <person name="Murat C."/>
            <person name="Sun H."/>
            <person name="Tunlid A."/>
            <person name="Henrissat B."/>
            <person name="Grigoriev I.V."/>
            <person name="Hibbett D.S."/>
            <person name="Martin F."/>
            <person name="Nordberg H.P."/>
            <person name="Cantor M.N."/>
            <person name="Hua S.X."/>
        </authorList>
    </citation>
    <scope>NUCLEOTIDE SEQUENCE [LARGE SCALE GENOMIC DNA]</scope>
    <source>
        <strain evidence="2 3">LaAM-08-1</strain>
    </source>
</reference>
<feature type="coiled-coil region" evidence="1">
    <location>
        <begin position="262"/>
        <end position="292"/>
    </location>
</feature>
<dbReference type="EMBL" id="KN838727">
    <property type="protein sequence ID" value="KIJ96282.1"/>
    <property type="molecule type" value="Genomic_DNA"/>
</dbReference>
<evidence type="ECO:0000313" key="2">
    <source>
        <dbReference type="EMBL" id="KIJ96282.1"/>
    </source>
</evidence>
<sequence>MSSTDPHINAAYIPSEVEAKHYLYGFPSKPRLVARSNPDIWERPTGMEAYFKPKELIPLGAHPLSVVWENTLGPALDAYLLRQQVQVSLLNSCLIGVAGVTSPFVLVGVNPGTLSGQAGLDAAVGCRSILVENGLDDVHVIILESAFSLSKGLYEPAITANPAAILREPFSTSLGIPISPAESPNFGGTGGFFFLDKAKPGALYLLTARHVIFDPNQEENNLFKFCEASGQDSKKVMFMGKAAFESRCKAIKSAIGGKHIVIDYLNRRLECANEIEEEEEAEMERADVAKEMAGATKAIEAFQKLLDDVTRDWEDERNRVIGHVTLSPSFSFNYGDDGFTDDWAVVEIYPSMIAKLNFVGNAIDLGSIPMEELMTWMYAHPAKPSSFEYPGNRLLSFSGLISDEEMFKPNPKTKDHDDEPIILVMKNGSTSDLTVGRLNTIRAFVRTYSKGRPGEMSKEVCVLPRNSKLPSPFCEDGDSGSAVIDGVGRVCGIITGRDGTTEDSDCTFVTSINFLLKRLKSFGIDANIFPQASDL</sequence>
<evidence type="ECO:0000256" key="1">
    <source>
        <dbReference type="SAM" id="Coils"/>
    </source>
</evidence>
<proteinExistence type="predicted"/>
<reference evidence="3" key="2">
    <citation type="submission" date="2015-01" db="EMBL/GenBank/DDBJ databases">
        <title>Evolutionary Origins and Diversification of the Mycorrhizal Mutualists.</title>
        <authorList>
            <consortium name="DOE Joint Genome Institute"/>
            <consortium name="Mycorrhizal Genomics Consortium"/>
            <person name="Kohler A."/>
            <person name="Kuo A."/>
            <person name="Nagy L.G."/>
            <person name="Floudas D."/>
            <person name="Copeland A."/>
            <person name="Barry K.W."/>
            <person name="Cichocki N."/>
            <person name="Veneault-Fourrey C."/>
            <person name="LaButti K."/>
            <person name="Lindquist E.A."/>
            <person name="Lipzen A."/>
            <person name="Lundell T."/>
            <person name="Morin E."/>
            <person name="Murat C."/>
            <person name="Riley R."/>
            <person name="Ohm R."/>
            <person name="Sun H."/>
            <person name="Tunlid A."/>
            <person name="Henrissat B."/>
            <person name="Grigoriev I.V."/>
            <person name="Hibbett D.S."/>
            <person name="Martin F."/>
        </authorList>
    </citation>
    <scope>NUCLEOTIDE SEQUENCE [LARGE SCALE GENOMIC DNA]</scope>
    <source>
        <strain evidence="3">LaAM-08-1</strain>
    </source>
</reference>
<evidence type="ECO:0000313" key="3">
    <source>
        <dbReference type="Proteomes" id="UP000054477"/>
    </source>
</evidence>
<organism evidence="2 3">
    <name type="scientific">Laccaria amethystina LaAM-08-1</name>
    <dbReference type="NCBI Taxonomy" id="1095629"/>
    <lineage>
        <taxon>Eukaryota</taxon>
        <taxon>Fungi</taxon>
        <taxon>Dikarya</taxon>
        <taxon>Basidiomycota</taxon>
        <taxon>Agaricomycotina</taxon>
        <taxon>Agaricomycetes</taxon>
        <taxon>Agaricomycetidae</taxon>
        <taxon>Agaricales</taxon>
        <taxon>Agaricineae</taxon>
        <taxon>Hydnangiaceae</taxon>
        <taxon>Laccaria</taxon>
    </lineage>
</organism>
<gene>
    <name evidence="2" type="ORF">K443DRAFT_682437</name>
</gene>